<feature type="region of interest" description="Disordered" evidence="1">
    <location>
        <begin position="697"/>
        <end position="730"/>
    </location>
</feature>
<comment type="caution">
    <text evidence="2">The sequence shown here is derived from an EMBL/GenBank/DDBJ whole genome shotgun (WGS) entry which is preliminary data.</text>
</comment>
<feature type="compositionally biased region" description="Polar residues" evidence="1">
    <location>
        <begin position="1077"/>
        <end position="1087"/>
    </location>
</feature>
<evidence type="ECO:0000313" key="2">
    <source>
        <dbReference type="EMBL" id="CAI9960249.1"/>
    </source>
</evidence>
<dbReference type="Proteomes" id="UP001642409">
    <property type="component" value="Unassembled WGS sequence"/>
</dbReference>
<feature type="compositionally biased region" description="Basic and acidic residues" evidence="1">
    <location>
        <begin position="1088"/>
        <end position="1109"/>
    </location>
</feature>
<feature type="region of interest" description="Disordered" evidence="1">
    <location>
        <begin position="322"/>
        <end position="410"/>
    </location>
</feature>
<protein>
    <submittedName>
        <fullName evidence="2">Ankyrin-2-like</fullName>
    </submittedName>
</protein>
<feature type="compositionally biased region" description="Polar residues" evidence="1">
    <location>
        <begin position="1110"/>
        <end position="1120"/>
    </location>
</feature>
<keyword evidence="4" id="KW-1185">Reference proteome</keyword>
<feature type="compositionally biased region" description="Basic and acidic residues" evidence="1">
    <location>
        <begin position="904"/>
        <end position="913"/>
    </location>
</feature>
<accession>A0AA86ULL2</accession>
<name>A0AA86ULL2_9EUKA</name>
<feature type="region of interest" description="Disordered" evidence="1">
    <location>
        <begin position="1019"/>
        <end position="1120"/>
    </location>
</feature>
<dbReference type="EMBL" id="CATOUU010000931">
    <property type="protein sequence ID" value="CAI9960249.1"/>
    <property type="molecule type" value="Genomic_DNA"/>
</dbReference>
<feature type="compositionally biased region" description="Polar residues" evidence="1">
    <location>
        <begin position="701"/>
        <end position="711"/>
    </location>
</feature>
<feature type="region of interest" description="Disordered" evidence="1">
    <location>
        <begin position="783"/>
        <end position="873"/>
    </location>
</feature>
<feature type="region of interest" description="Disordered" evidence="1">
    <location>
        <begin position="890"/>
        <end position="999"/>
    </location>
</feature>
<dbReference type="AlphaFoldDB" id="A0AA86ULL2"/>
<evidence type="ECO:0000256" key="1">
    <source>
        <dbReference type="SAM" id="MobiDB-lite"/>
    </source>
</evidence>
<feature type="compositionally biased region" description="Low complexity" evidence="1">
    <location>
        <begin position="350"/>
        <end position="368"/>
    </location>
</feature>
<proteinExistence type="predicted"/>
<sequence length="1211" mass="137230">MSYQIQKQRNSIQSIFTSAFKNVYTQDNEAPNASNNNNNINQKLYPQLFRNILQTNLSKQLQQQTDSNGMIKVDSNTSSFLSKSAIQNQVDPNISTNSKIMGKSIIQQVQRECKVENNYSDSDMDHSILITVKKGKGNQKIVTQPQPQVIKQQLYQQQLQQQETEQIKTVLSNQNTFDHLDQSKMKQVPSIKPDFDLVEANVIQIQKSINNSIRSQLQESDNSDSGLNIDLIPKQSIIKHKTPQTKPKITNQNISVSQNKEKSSLNAETVTLDISIKSSAKSNSRSFTQNTIAEDSEVNIPIINRPEPQMQNTSIIEEMNELRKKTRPKPKNTNKQNFLKPESHPETINLIKSPPKLPQSPIQSSSSSDTRKLILSQKINTIRPQNKPKPPKPKSRKIVVERPPVQNPRDNMEQIQREKAEKILSMLERVDSAKVSRSNSIYDSDIENEDEIIQEQIIKIDSLQSSGIIKQKESFDLSKVQTMKVNNAQQQISQIQQSSQIEQQSTNIQVKLVPKHQLNQITVNQQLEIQYQQPKIKVIRATEGKQQQQDNVDNNNVKLNVQIQEQNNEIDTIRTLRKLNKPKGVTFNFETNEVEYNKNNSIIESNYQQSPINLKNHNINNQYSNIIRNEQKENLDNITKPTYKRQQAPTLDQQDYFNSQITQQNIQQNPNIWTHQAASMQAPPDVVVVKKVVPPVPSQEYPPQNQTQPLNNELPKQAPMQQQRSLSQTQEVEVIEAAPRVEPVQAKQAPKLPASNAPPKGNMKAIFNFSEYVFDEDPDNKVDYQMMEPKKKKPEAPKAEKEPEVQAVSAQPSEVKEEPKSVKITPKISIPPQAKVQPKIPGKAPEQTDSKPETEKPKEDQNTKTSAPPKGNMKAIFNFSEYVFDEDPDNKVDYQMMEPKKKKTEPAQVKEPEPAAQLAEVKPVEKQPTENQKEEPVMEAKPAAKAAPLKVQLPLPPNKIQPKIPGKAPVVPKATSVPQQQEAKPEGEPKAQPPSGNMKAIFNFSEYVFDEDPENKVDYEMLEPKKKKTEKEPEAPKAEKEPEVQAVSAQPSEVKEEVKPKITPKINIPPQVKIQPKIQSKIQVPSKDQNETKISEEKQSTLNDNKSEQDLQTIKTDQKPVQNQVIQAIKPANSIKPPLKIPPKQASLLTQQNLTKQPSNNLQNQQISLDLGDLEQNISKEPEVVEEVKITKVAPKIIVPPKIQMKLPVKK</sequence>
<feature type="compositionally biased region" description="Low complexity" evidence="1">
    <location>
        <begin position="940"/>
        <end position="953"/>
    </location>
</feature>
<feature type="compositionally biased region" description="Polar residues" evidence="1">
    <location>
        <begin position="719"/>
        <end position="730"/>
    </location>
</feature>
<feature type="compositionally biased region" description="Basic and acidic residues" evidence="1">
    <location>
        <begin position="794"/>
        <end position="804"/>
    </location>
</feature>
<feature type="compositionally biased region" description="Basic and acidic residues" evidence="1">
    <location>
        <begin position="922"/>
        <end position="938"/>
    </location>
</feature>
<organism evidence="2">
    <name type="scientific">Hexamita inflata</name>
    <dbReference type="NCBI Taxonomy" id="28002"/>
    <lineage>
        <taxon>Eukaryota</taxon>
        <taxon>Metamonada</taxon>
        <taxon>Diplomonadida</taxon>
        <taxon>Hexamitidae</taxon>
        <taxon>Hexamitinae</taxon>
        <taxon>Hexamita</taxon>
    </lineage>
</organism>
<evidence type="ECO:0000313" key="4">
    <source>
        <dbReference type="Proteomes" id="UP001642409"/>
    </source>
</evidence>
<reference evidence="2" key="1">
    <citation type="submission" date="2023-06" db="EMBL/GenBank/DDBJ databases">
        <authorList>
            <person name="Kurt Z."/>
        </authorList>
    </citation>
    <scope>NUCLEOTIDE SEQUENCE</scope>
</reference>
<feature type="compositionally biased region" description="Basic and acidic residues" evidence="1">
    <location>
        <begin position="846"/>
        <end position="862"/>
    </location>
</feature>
<reference evidence="3 4" key="2">
    <citation type="submission" date="2024-07" db="EMBL/GenBank/DDBJ databases">
        <authorList>
            <person name="Akdeniz Z."/>
        </authorList>
    </citation>
    <scope>NUCLEOTIDE SEQUENCE [LARGE SCALE GENOMIC DNA]</scope>
</reference>
<gene>
    <name evidence="2" type="ORF">HINF_LOCUS47894</name>
    <name evidence="3" type="ORF">HINF_LOCUS7627</name>
</gene>
<feature type="compositionally biased region" description="Basic and acidic residues" evidence="1">
    <location>
        <begin position="1019"/>
        <end position="1043"/>
    </location>
</feature>
<feature type="compositionally biased region" description="Low complexity" evidence="1">
    <location>
        <begin position="1061"/>
        <end position="1070"/>
    </location>
</feature>
<evidence type="ECO:0000313" key="3">
    <source>
        <dbReference type="EMBL" id="CAL5983461.1"/>
    </source>
</evidence>
<dbReference type="EMBL" id="CAXDID020000016">
    <property type="protein sequence ID" value="CAL5983461.1"/>
    <property type="molecule type" value="Genomic_DNA"/>
</dbReference>